<evidence type="ECO:0000256" key="15">
    <source>
        <dbReference type="ARBA" id="ARBA00047816"/>
    </source>
</evidence>
<dbReference type="SUPFAM" id="SSF46626">
    <property type="entry name" value="Cytochrome c"/>
    <property type="match status" value="1"/>
</dbReference>
<evidence type="ECO:0000259" key="20">
    <source>
        <dbReference type="PROSITE" id="PS50857"/>
    </source>
</evidence>
<evidence type="ECO:0000256" key="5">
    <source>
        <dbReference type="ARBA" id="ARBA00022660"/>
    </source>
</evidence>
<comment type="function">
    <text evidence="14 18">Subunits I and II form the functional core of the enzyme complex. Electrons originating in cytochrome c are transferred via heme a and Cu(A) to the binuclear center formed by heme a3 and Cu(B).</text>
</comment>
<evidence type="ECO:0000256" key="19">
    <source>
        <dbReference type="SAM" id="Phobius"/>
    </source>
</evidence>
<dbReference type="Gene3D" id="1.10.760.10">
    <property type="entry name" value="Cytochrome c-like domain"/>
    <property type="match status" value="1"/>
</dbReference>
<keyword evidence="12 18" id="KW-0186">Copper</keyword>
<dbReference type="PROSITE" id="PS00078">
    <property type="entry name" value="COX2"/>
    <property type="match status" value="1"/>
</dbReference>
<evidence type="ECO:0000256" key="2">
    <source>
        <dbReference type="ARBA" id="ARBA00007866"/>
    </source>
</evidence>
<dbReference type="InterPro" id="IPR036257">
    <property type="entry name" value="Cyt_c_oxidase_su2_TM_sf"/>
</dbReference>
<dbReference type="PROSITE" id="PS50857">
    <property type="entry name" value="COX2_CUA"/>
    <property type="match status" value="1"/>
</dbReference>
<organism evidence="23 24">
    <name type="scientific">Luteibacter jiangsuensis</name>
    <dbReference type="NCBI Taxonomy" id="637577"/>
    <lineage>
        <taxon>Bacteria</taxon>
        <taxon>Pseudomonadati</taxon>
        <taxon>Pseudomonadota</taxon>
        <taxon>Gammaproteobacteria</taxon>
        <taxon>Lysobacterales</taxon>
        <taxon>Rhodanobacteraceae</taxon>
        <taxon>Luteibacter</taxon>
    </lineage>
</organism>
<evidence type="ECO:0000256" key="13">
    <source>
        <dbReference type="ARBA" id="ARBA00023136"/>
    </source>
</evidence>
<keyword evidence="24" id="KW-1185">Reference proteome</keyword>
<comment type="similarity">
    <text evidence="2 17">Belongs to the cytochrome c oxidase subunit 2 family.</text>
</comment>
<feature type="domain" description="Cytochrome oxidase subunit II copper A binding" evidence="20">
    <location>
        <begin position="92"/>
        <end position="203"/>
    </location>
</feature>
<evidence type="ECO:0000256" key="14">
    <source>
        <dbReference type="ARBA" id="ARBA00024688"/>
    </source>
</evidence>
<comment type="caution">
    <text evidence="23">The sequence shown here is derived from an EMBL/GenBank/DDBJ whole genome shotgun (WGS) entry which is preliminary data.</text>
</comment>
<dbReference type="EC" id="7.1.1.9" evidence="18"/>
<dbReference type="PROSITE" id="PS50999">
    <property type="entry name" value="COX2_TM"/>
    <property type="match status" value="1"/>
</dbReference>
<keyword evidence="6 17" id="KW-0812">Transmembrane</keyword>
<keyword evidence="7 16" id="KW-0479">Metal-binding</keyword>
<dbReference type="Pfam" id="PF00116">
    <property type="entry name" value="COX2"/>
    <property type="match status" value="1"/>
</dbReference>
<gene>
    <name evidence="23" type="primary">coxB</name>
    <name evidence="23" type="ORF">HBF26_16370</name>
</gene>
<evidence type="ECO:0000256" key="12">
    <source>
        <dbReference type="ARBA" id="ARBA00023008"/>
    </source>
</evidence>
<dbReference type="Gene3D" id="1.10.287.90">
    <property type="match status" value="1"/>
</dbReference>
<sequence>MNFLPEASGFAPRIDGLFYAMLGLSALVVVAVFTTMLVFAIRFRRGRNVDRSGESHRDLGIELTWTLIPFALFVGIFAWSIRLWIDMRTPPGDATTIHVVGKQWMWEFEHLDGQREIDTLHLATGQPVRLVMISQDVIHDVSIPAFRVKQDVLPGRYTQMWFTPTRPGTYNLFCAEYCGTDHSRMGGAVIVQTPQDHARWLASHATGSLAEQGRALFTRYGCAGCHDARSSVHAPRLDGLYGSTVPLADGRQVLADERYLHDSITLPGSEVAAGYAPVMPSYKDRIDEADILALVAYLKVRGTDRETPHASR</sequence>
<feature type="domain" description="Cytochrome c" evidence="22">
    <location>
        <begin position="208"/>
        <end position="302"/>
    </location>
</feature>
<dbReference type="InterPro" id="IPR014222">
    <property type="entry name" value="Cyt_c_oxidase_su2"/>
</dbReference>
<dbReference type="InterPro" id="IPR002429">
    <property type="entry name" value="CcO_II-like_C"/>
</dbReference>
<dbReference type="NCBIfam" id="TIGR02866">
    <property type="entry name" value="CoxB"/>
    <property type="match status" value="1"/>
</dbReference>
<comment type="cofactor">
    <cofactor evidence="18">
        <name>Cu cation</name>
        <dbReference type="ChEBI" id="CHEBI:23378"/>
    </cofactor>
    <text evidence="18">Binds a copper A center.</text>
</comment>
<evidence type="ECO:0000256" key="8">
    <source>
        <dbReference type="ARBA" id="ARBA00022967"/>
    </source>
</evidence>
<keyword evidence="3 17" id="KW-0813">Transport</keyword>
<dbReference type="EMBL" id="JAAQQR010000009">
    <property type="protein sequence ID" value="NID06471.1"/>
    <property type="molecule type" value="Genomic_DNA"/>
</dbReference>
<keyword evidence="11 16" id="KW-0408">Iron</keyword>
<comment type="catalytic activity">
    <reaction evidence="15 18">
        <text>4 Fe(II)-[cytochrome c] + O2 + 8 H(+)(in) = 4 Fe(III)-[cytochrome c] + 2 H2O + 4 H(+)(out)</text>
        <dbReference type="Rhea" id="RHEA:11436"/>
        <dbReference type="Rhea" id="RHEA-COMP:10350"/>
        <dbReference type="Rhea" id="RHEA-COMP:14399"/>
        <dbReference type="ChEBI" id="CHEBI:15377"/>
        <dbReference type="ChEBI" id="CHEBI:15378"/>
        <dbReference type="ChEBI" id="CHEBI:15379"/>
        <dbReference type="ChEBI" id="CHEBI:29033"/>
        <dbReference type="ChEBI" id="CHEBI:29034"/>
        <dbReference type="EC" id="7.1.1.9"/>
    </reaction>
</comment>
<evidence type="ECO:0000256" key="10">
    <source>
        <dbReference type="ARBA" id="ARBA00022989"/>
    </source>
</evidence>
<dbReference type="InterPro" id="IPR011759">
    <property type="entry name" value="Cyt_c_oxidase_su2_TM_dom"/>
</dbReference>
<evidence type="ECO:0000256" key="9">
    <source>
        <dbReference type="ARBA" id="ARBA00022982"/>
    </source>
</evidence>
<dbReference type="SUPFAM" id="SSF49503">
    <property type="entry name" value="Cupredoxins"/>
    <property type="match status" value="1"/>
</dbReference>
<evidence type="ECO:0000313" key="24">
    <source>
        <dbReference type="Proteomes" id="UP001429601"/>
    </source>
</evidence>
<dbReference type="PANTHER" id="PTHR22888:SF9">
    <property type="entry name" value="CYTOCHROME C OXIDASE SUBUNIT 2"/>
    <property type="match status" value="1"/>
</dbReference>
<keyword evidence="10 19" id="KW-1133">Transmembrane helix</keyword>
<accession>A0ABX0Q9E7</accession>
<evidence type="ECO:0000259" key="22">
    <source>
        <dbReference type="PROSITE" id="PS51007"/>
    </source>
</evidence>
<dbReference type="Proteomes" id="UP001429601">
    <property type="component" value="Unassembled WGS sequence"/>
</dbReference>
<feature type="domain" description="Cytochrome oxidase subunit II transmembrane region profile" evidence="21">
    <location>
        <begin position="1"/>
        <end position="91"/>
    </location>
</feature>
<keyword evidence="5 17" id="KW-0679">Respiratory chain</keyword>
<proteinExistence type="inferred from homology"/>
<keyword evidence="4 16" id="KW-0349">Heme</keyword>
<dbReference type="PROSITE" id="PS51007">
    <property type="entry name" value="CYTC"/>
    <property type="match status" value="1"/>
</dbReference>
<dbReference type="GO" id="GO:0016491">
    <property type="term" value="F:oxidoreductase activity"/>
    <property type="evidence" value="ECO:0007669"/>
    <property type="project" value="UniProtKB-KW"/>
</dbReference>
<evidence type="ECO:0000256" key="11">
    <source>
        <dbReference type="ARBA" id="ARBA00023004"/>
    </source>
</evidence>
<comment type="subcellular location">
    <subcellularLocation>
        <location evidence="17">Cell membrane</location>
        <topology evidence="17">Multi-pass membrane protein</topology>
    </subcellularLocation>
    <subcellularLocation>
        <location evidence="1">Membrane</location>
        <topology evidence="1">Multi-pass membrane protein</topology>
    </subcellularLocation>
</comment>
<dbReference type="InterPro" id="IPR008972">
    <property type="entry name" value="Cupredoxin"/>
</dbReference>
<keyword evidence="8" id="KW-1278">Translocase</keyword>
<dbReference type="InterPro" id="IPR009056">
    <property type="entry name" value="Cyt_c-like_dom"/>
</dbReference>
<evidence type="ECO:0000256" key="4">
    <source>
        <dbReference type="ARBA" id="ARBA00022617"/>
    </source>
</evidence>
<evidence type="ECO:0000256" key="17">
    <source>
        <dbReference type="RuleBase" id="RU000456"/>
    </source>
</evidence>
<keyword evidence="23" id="KW-0560">Oxidoreductase</keyword>
<evidence type="ECO:0000256" key="3">
    <source>
        <dbReference type="ARBA" id="ARBA00022448"/>
    </source>
</evidence>
<dbReference type="Pfam" id="PF02790">
    <property type="entry name" value="COX2_TM"/>
    <property type="match status" value="1"/>
</dbReference>
<evidence type="ECO:0000259" key="21">
    <source>
        <dbReference type="PROSITE" id="PS50999"/>
    </source>
</evidence>
<dbReference type="CDD" id="cd13915">
    <property type="entry name" value="CuRO_HCO_II_like_2"/>
    <property type="match status" value="1"/>
</dbReference>
<evidence type="ECO:0000256" key="7">
    <source>
        <dbReference type="ARBA" id="ARBA00022723"/>
    </source>
</evidence>
<dbReference type="RefSeq" id="WP_167128922.1">
    <property type="nucleotide sequence ID" value="NZ_JAAQQR010000009.1"/>
</dbReference>
<evidence type="ECO:0000256" key="1">
    <source>
        <dbReference type="ARBA" id="ARBA00004141"/>
    </source>
</evidence>
<evidence type="ECO:0000256" key="16">
    <source>
        <dbReference type="PROSITE-ProRule" id="PRU00433"/>
    </source>
</evidence>
<feature type="transmembrane region" description="Helical" evidence="19">
    <location>
        <begin position="63"/>
        <end position="85"/>
    </location>
</feature>
<keyword evidence="13 19" id="KW-0472">Membrane</keyword>
<protein>
    <recommendedName>
        <fullName evidence="18">Cytochrome c oxidase subunit 2</fullName>
        <ecNumber evidence="18">7.1.1.9</ecNumber>
    </recommendedName>
</protein>
<evidence type="ECO:0000313" key="23">
    <source>
        <dbReference type="EMBL" id="NID06471.1"/>
    </source>
</evidence>
<dbReference type="PANTHER" id="PTHR22888">
    <property type="entry name" value="CYTOCHROME C OXIDASE, SUBUNIT II"/>
    <property type="match status" value="1"/>
</dbReference>
<dbReference type="InterPro" id="IPR036909">
    <property type="entry name" value="Cyt_c-like_dom_sf"/>
</dbReference>
<reference evidence="23 24" key="1">
    <citation type="journal article" date="2011" name="Curr. Microbiol.">
        <title>Luteibacter jiangsuensis sp. nov.: a methamidophos-degrading bacterium isolated from a methamidophos-manufacturing factory.</title>
        <authorList>
            <person name="Wang L."/>
            <person name="Wang G.L."/>
            <person name="Li S.P."/>
            <person name="Jiang J.D."/>
        </authorList>
    </citation>
    <scope>NUCLEOTIDE SEQUENCE [LARGE SCALE GENOMIC DNA]</scope>
    <source>
        <strain evidence="23 24">CGMCC 1.10133</strain>
    </source>
</reference>
<evidence type="ECO:0000256" key="6">
    <source>
        <dbReference type="ARBA" id="ARBA00022692"/>
    </source>
</evidence>
<dbReference type="InterPro" id="IPR001505">
    <property type="entry name" value="Copper_CuA"/>
</dbReference>
<feature type="transmembrane region" description="Helical" evidence="19">
    <location>
        <begin position="20"/>
        <end position="43"/>
    </location>
</feature>
<dbReference type="SUPFAM" id="SSF81464">
    <property type="entry name" value="Cytochrome c oxidase subunit II-like, transmembrane region"/>
    <property type="match status" value="1"/>
</dbReference>
<dbReference type="InterPro" id="IPR045187">
    <property type="entry name" value="CcO_II"/>
</dbReference>
<evidence type="ECO:0000256" key="18">
    <source>
        <dbReference type="RuleBase" id="RU004024"/>
    </source>
</evidence>
<keyword evidence="9 17" id="KW-0249">Electron transport</keyword>
<name>A0ABX0Q9E7_9GAMM</name>
<dbReference type="Pfam" id="PF00034">
    <property type="entry name" value="Cytochrom_C"/>
    <property type="match status" value="1"/>
</dbReference>
<dbReference type="Gene3D" id="2.60.40.420">
    <property type="entry name" value="Cupredoxins - blue copper proteins"/>
    <property type="match status" value="1"/>
</dbReference>